<organism evidence="1 2">
    <name type="scientific">Polychaeton citri CBS 116435</name>
    <dbReference type="NCBI Taxonomy" id="1314669"/>
    <lineage>
        <taxon>Eukaryota</taxon>
        <taxon>Fungi</taxon>
        <taxon>Dikarya</taxon>
        <taxon>Ascomycota</taxon>
        <taxon>Pezizomycotina</taxon>
        <taxon>Dothideomycetes</taxon>
        <taxon>Dothideomycetidae</taxon>
        <taxon>Capnodiales</taxon>
        <taxon>Capnodiaceae</taxon>
        <taxon>Polychaeton</taxon>
    </lineage>
</organism>
<dbReference type="OrthoDB" id="5273847at2759"/>
<comment type="caution">
    <text evidence="1">The sequence shown here is derived from an EMBL/GenBank/DDBJ whole genome shotgun (WGS) entry which is preliminary data.</text>
</comment>
<dbReference type="EMBL" id="MU003775">
    <property type="protein sequence ID" value="KAF2723694.1"/>
    <property type="molecule type" value="Genomic_DNA"/>
</dbReference>
<dbReference type="AlphaFoldDB" id="A0A9P4QF47"/>
<name>A0A9P4QF47_9PEZI</name>
<accession>A0A9P4QF47</accession>
<gene>
    <name evidence="1" type="ORF">K431DRAFT_282790</name>
</gene>
<evidence type="ECO:0000313" key="1">
    <source>
        <dbReference type="EMBL" id="KAF2723694.1"/>
    </source>
</evidence>
<protein>
    <submittedName>
        <fullName evidence="1">Uncharacterized protein</fullName>
    </submittedName>
</protein>
<evidence type="ECO:0000313" key="2">
    <source>
        <dbReference type="Proteomes" id="UP000799441"/>
    </source>
</evidence>
<sequence length="52" mass="5715">MTNRGRQFESRTNDCSEMQSLAIVEGSTITGFYGNKDLEYGLIGLGVISELL</sequence>
<proteinExistence type="predicted"/>
<dbReference type="Proteomes" id="UP000799441">
    <property type="component" value="Unassembled WGS sequence"/>
</dbReference>
<keyword evidence="2" id="KW-1185">Reference proteome</keyword>
<reference evidence="1" key="1">
    <citation type="journal article" date="2020" name="Stud. Mycol.">
        <title>101 Dothideomycetes genomes: a test case for predicting lifestyles and emergence of pathogens.</title>
        <authorList>
            <person name="Haridas S."/>
            <person name="Albert R."/>
            <person name="Binder M."/>
            <person name="Bloem J."/>
            <person name="Labutti K."/>
            <person name="Salamov A."/>
            <person name="Andreopoulos B."/>
            <person name="Baker S."/>
            <person name="Barry K."/>
            <person name="Bills G."/>
            <person name="Bluhm B."/>
            <person name="Cannon C."/>
            <person name="Castanera R."/>
            <person name="Culley D."/>
            <person name="Daum C."/>
            <person name="Ezra D."/>
            <person name="Gonzalez J."/>
            <person name="Henrissat B."/>
            <person name="Kuo A."/>
            <person name="Liang C."/>
            <person name="Lipzen A."/>
            <person name="Lutzoni F."/>
            <person name="Magnuson J."/>
            <person name="Mondo S."/>
            <person name="Nolan M."/>
            <person name="Ohm R."/>
            <person name="Pangilinan J."/>
            <person name="Park H.-J."/>
            <person name="Ramirez L."/>
            <person name="Alfaro M."/>
            <person name="Sun H."/>
            <person name="Tritt A."/>
            <person name="Yoshinaga Y."/>
            <person name="Zwiers L.-H."/>
            <person name="Turgeon B."/>
            <person name="Goodwin S."/>
            <person name="Spatafora J."/>
            <person name="Crous P."/>
            <person name="Grigoriev I."/>
        </authorList>
    </citation>
    <scope>NUCLEOTIDE SEQUENCE</scope>
    <source>
        <strain evidence="1">CBS 116435</strain>
    </source>
</reference>